<feature type="signal peptide" evidence="13">
    <location>
        <begin position="1"/>
        <end position="22"/>
    </location>
</feature>
<evidence type="ECO:0000256" key="6">
    <source>
        <dbReference type="ARBA" id="ARBA00022729"/>
    </source>
</evidence>
<keyword evidence="10 11" id="KW-0998">Cell outer membrane</keyword>
<keyword evidence="4 11" id="KW-1134">Transmembrane beta strand</keyword>
<gene>
    <name evidence="16" type="ORF">SAMN05216204_10323</name>
</gene>
<sequence>MRLIRTGSAGALLLAAHVPAFAQSAAAPVQQVVVSAAANGRERSITTAIVVGRDEILRQGDATLAEVLKRQPGVTIDATPGKPAAIRMRGMGGGYVAILLNGLPAPGDFSLESISPDLVERIEIQRAATAETSSQAMAGTINVILRRAGAAKGAAASDIKLGSAFARGRVAPQLVAQHSGREGALAYSLTATLRRHENPIAALTTEEGLEPALLRRTAWTDHQVEDLLELAPRLSWQATSADSITSQSYLRKRRIDNLKRERERTDIGPPTAFPHAVHTYQTAPLNAYADLAWTRKLDAGARLAARLSGFYTTRDADFDYRGLDPADRLLELHRVASGPTEREWTFSGSWRRPWRNNHALAAGWEFGRKGRHEYRRERQTDAGGALLRASDEHYRATVARSALFIQDEWDIDAAWSAYVGLRREDLHTTGQGNAAAPVDVDAGAWSPIFQALFKPQRLDGDTGPRDQFRLAASRTYKAPNIIQLMPRRYTVDNNNNATNPDQQGNPALRPELAFGIDLAWERYTGKDGMVSVSAFHKRIHDITLVRLDQRDGAWTAIPDNQGSATVYGIELEGRTTRGPFAARMHLARNWSRIDSVPGPDNRIEGQAAWSGSIGLDVASPARRIELGGSFTYRGALAHRSSAVLSSDSGPGRQLDLYALWKRDAQSRLRLSVADLLHQDVRERLLYACRNPLARTTLYSRRPVWRLMWEQSL</sequence>
<reference evidence="17" key="1">
    <citation type="submission" date="2016-10" db="EMBL/GenBank/DDBJ databases">
        <authorList>
            <person name="Varghese N."/>
            <person name="Submissions S."/>
        </authorList>
    </citation>
    <scope>NUCLEOTIDE SEQUENCE [LARGE SCALE GENOMIC DNA]</scope>
    <source>
        <strain evidence="17">CGMCC 1.12041</strain>
    </source>
</reference>
<evidence type="ECO:0000313" key="17">
    <source>
        <dbReference type="Proteomes" id="UP000198639"/>
    </source>
</evidence>
<proteinExistence type="inferred from homology"/>
<evidence type="ECO:0000256" key="3">
    <source>
        <dbReference type="ARBA" id="ARBA00022448"/>
    </source>
</evidence>
<dbReference type="Proteomes" id="UP000198639">
    <property type="component" value="Unassembled WGS sequence"/>
</dbReference>
<dbReference type="EMBL" id="FOLD01000003">
    <property type="protein sequence ID" value="SFB99299.1"/>
    <property type="molecule type" value="Genomic_DNA"/>
</dbReference>
<dbReference type="PANTHER" id="PTHR30069">
    <property type="entry name" value="TONB-DEPENDENT OUTER MEMBRANE RECEPTOR"/>
    <property type="match status" value="1"/>
</dbReference>
<feature type="domain" description="TonB-dependent receptor-like beta-barrel" evidence="14">
    <location>
        <begin position="263"/>
        <end position="672"/>
    </location>
</feature>
<dbReference type="InterPro" id="IPR000531">
    <property type="entry name" value="Beta-barrel_TonB"/>
</dbReference>
<evidence type="ECO:0000313" key="16">
    <source>
        <dbReference type="EMBL" id="SFB99299.1"/>
    </source>
</evidence>
<dbReference type="GO" id="GO:0044718">
    <property type="term" value="P:siderophore transmembrane transport"/>
    <property type="evidence" value="ECO:0007669"/>
    <property type="project" value="TreeGrafter"/>
</dbReference>
<dbReference type="GO" id="GO:0015344">
    <property type="term" value="F:siderophore uptake transmembrane transporter activity"/>
    <property type="evidence" value="ECO:0007669"/>
    <property type="project" value="TreeGrafter"/>
</dbReference>
<evidence type="ECO:0000256" key="2">
    <source>
        <dbReference type="ARBA" id="ARBA00009810"/>
    </source>
</evidence>
<dbReference type="Gene3D" id="2.170.130.10">
    <property type="entry name" value="TonB-dependent receptor, plug domain"/>
    <property type="match status" value="1"/>
</dbReference>
<evidence type="ECO:0000259" key="14">
    <source>
        <dbReference type="Pfam" id="PF00593"/>
    </source>
</evidence>
<dbReference type="RefSeq" id="WP_091871323.1">
    <property type="nucleotide sequence ID" value="NZ_FOLD01000003.1"/>
</dbReference>
<evidence type="ECO:0000256" key="12">
    <source>
        <dbReference type="RuleBase" id="RU003357"/>
    </source>
</evidence>
<dbReference type="AlphaFoldDB" id="A0A1I1FII5"/>
<evidence type="ECO:0000256" key="8">
    <source>
        <dbReference type="ARBA" id="ARBA00023136"/>
    </source>
</evidence>
<keyword evidence="7 12" id="KW-0798">TonB box</keyword>
<evidence type="ECO:0000256" key="4">
    <source>
        <dbReference type="ARBA" id="ARBA00022452"/>
    </source>
</evidence>
<keyword evidence="17" id="KW-1185">Reference proteome</keyword>
<name>A0A1I1FII5_9BURK</name>
<evidence type="ECO:0000256" key="10">
    <source>
        <dbReference type="ARBA" id="ARBA00023237"/>
    </source>
</evidence>
<keyword evidence="8 11" id="KW-0472">Membrane</keyword>
<dbReference type="OrthoDB" id="8671598at2"/>
<dbReference type="GO" id="GO:0009279">
    <property type="term" value="C:cell outer membrane"/>
    <property type="evidence" value="ECO:0007669"/>
    <property type="project" value="UniProtKB-SubCell"/>
</dbReference>
<dbReference type="InterPro" id="IPR012910">
    <property type="entry name" value="Plug_dom"/>
</dbReference>
<evidence type="ECO:0000256" key="5">
    <source>
        <dbReference type="ARBA" id="ARBA00022692"/>
    </source>
</evidence>
<keyword evidence="9 16" id="KW-0675">Receptor</keyword>
<evidence type="ECO:0000256" key="9">
    <source>
        <dbReference type="ARBA" id="ARBA00023170"/>
    </source>
</evidence>
<dbReference type="InterPro" id="IPR036942">
    <property type="entry name" value="Beta-barrel_TonB_sf"/>
</dbReference>
<organism evidence="16 17">
    <name type="scientific">Massilia yuzhufengensis</name>
    <dbReference type="NCBI Taxonomy" id="1164594"/>
    <lineage>
        <taxon>Bacteria</taxon>
        <taxon>Pseudomonadati</taxon>
        <taxon>Pseudomonadota</taxon>
        <taxon>Betaproteobacteria</taxon>
        <taxon>Burkholderiales</taxon>
        <taxon>Oxalobacteraceae</taxon>
        <taxon>Telluria group</taxon>
        <taxon>Massilia</taxon>
    </lineage>
</organism>
<protein>
    <submittedName>
        <fullName evidence="16">Outer membrane receptor proteins, mostly Fe transport</fullName>
    </submittedName>
</protein>
<dbReference type="PANTHER" id="PTHR30069:SF29">
    <property type="entry name" value="HEMOGLOBIN AND HEMOGLOBIN-HAPTOGLOBIN-BINDING PROTEIN 1-RELATED"/>
    <property type="match status" value="1"/>
</dbReference>
<keyword evidence="6 13" id="KW-0732">Signal</keyword>
<dbReference type="PROSITE" id="PS52016">
    <property type="entry name" value="TONB_DEPENDENT_REC_3"/>
    <property type="match status" value="1"/>
</dbReference>
<feature type="domain" description="TonB-dependent receptor plug" evidence="15">
    <location>
        <begin position="46"/>
        <end position="140"/>
    </location>
</feature>
<comment type="similarity">
    <text evidence="2 11 12">Belongs to the TonB-dependent receptor family.</text>
</comment>
<evidence type="ECO:0000256" key="1">
    <source>
        <dbReference type="ARBA" id="ARBA00004571"/>
    </source>
</evidence>
<evidence type="ECO:0000256" key="11">
    <source>
        <dbReference type="PROSITE-ProRule" id="PRU01360"/>
    </source>
</evidence>
<dbReference type="Pfam" id="PF07715">
    <property type="entry name" value="Plug"/>
    <property type="match status" value="1"/>
</dbReference>
<comment type="subcellular location">
    <subcellularLocation>
        <location evidence="1 11">Cell outer membrane</location>
        <topology evidence="1 11">Multi-pass membrane protein</topology>
    </subcellularLocation>
</comment>
<dbReference type="Pfam" id="PF00593">
    <property type="entry name" value="TonB_dep_Rec_b-barrel"/>
    <property type="match status" value="1"/>
</dbReference>
<evidence type="ECO:0000259" key="15">
    <source>
        <dbReference type="Pfam" id="PF07715"/>
    </source>
</evidence>
<dbReference type="Gene3D" id="2.40.170.20">
    <property type="entry name" value="TonB-dependent receptor, beta-barrel domain"/>
    <property type="match status" value="1"/>
</dbReference>
<dbReference type="InterPro" id="IPR037066">
    <property type="entry name" value="Plug_dom_sf"/>
</dbReference>
<keyword evidence="5 11" id="KW-0812">Transmembrane</keyword>
<accession>A0A1I1FII5</accession>
<evidence type="ECO:0000256" key="13">
    <source>
        <dbReference type="SAM" id="SignalP"/>
    </source>
</evidence>
<dbReference type="InterPro" id="IPR039426">
    <property type="entry name" value="TonB-dep_rcpt-like"/>
</dbReference>
<dbReference type="SUPFAM" id="SSF56935">
    <property type="entry name" value="Porins"/>
    <property type="match status" value="1"/>
</dbReference>
<keyword evidence="3 11" id="KW-0813">Transport</keyword>
<dbReference type="STRING" id="1164594.SAMN05216204_10323"/>
<feature type="chain" id="PRO_5011732845" evidence="13">
    <location>
        <begin position="23"/>
        <end position="712"/>
    </location>
</feature>
<evidence type="ECO:0000256" key="7">
    <source>
        <dbReference type="ARBA" id="ARBA00023077"/>
    </source>
</evidence>